<evidence type="ECO:0000256" key="2">
    <source>
        <dbReference type="ARBA" id="ARBA00022603"/>
    </source>
</evidence>
<dbReference type="GO" id="GO:0032259">
    <property type="term" value="P:methylation"/>
    <property type="evidence" value="ECO:0007669"/>
    <property type="project" value="UniProtKB-KW"/>
</dbReference>
<dbReference type="Pfam" id="PF01739">
    <property type="entry name" value="CheR"/>
    <property type="match status" value="1"/>
</dbReference>
<dbReference type="InterPro" id="IPR050903">
    <property type="entry name" value="Bact_Chemotaxis_MeTrfase"/>
</dbReference>
<dbReference type="GO" id="GO:0008168">
    <property type="term" value="F:methyltransferase activity"/>
    <property type="evidence" value="ECO:0007669"/>
    <property type="project" value="UniProtKB-KW"/>
</dbReference>
<dbReference type="SMART" id="SM00138">
    <property type="entry name" value="MeTrc"/>
    <property type="match status" value="1"/>
</dbReference>
<protein>
    <recommendedName>
        <fullName evidence="5">Chemotaxis protein methyltransferase</fullName>
        <ecNumber evidence="5">2.1.1.80</ecNumber>
    </recommendedName>
</protein>
<dbReference type="Gene3D" id="3.40.50.150">
    <property type="entry name" value="Vaccinia Virus protein VP39"/>
    <property type="match status" value="1"/>
</dbReference>
<evidence type="ECO:0000313" key="8">
    <source>
        <dbReference type="Proteomes" id="UP001595457"/>
    </source>
</evidence>
<dbReference type="InterPro" id="IPR022642">
    <property type="entry name" value="CheR_C"/>
</dbReference>
<organism evidence="7 8">
    <name type="scientific">Azotobacter bryophylli</name>
    <dbReference type="NCBI Taxonomy" id="1986537"/>
    <lineage>
        <taxon>Bacteria</taxon>
        <taxon>Pseudomonadati</taxon>
        <taxon>Pseudomonadota</taxon>
        <taxon>Gammaproteobacteria</taxon>
        <taxon>Pseudomonadales</taxon>
        <taxon>Pseudomonadaceae</taxon>
        <taxon>Azotobacter</taxon>
    </lineage>
</organism>
<keyword evidence="3 5" id="KW-0808">Transferase</keyword>
<dbReference type="Proteomes" id="UP001595457">
    <property type="component" value="Unassembled WGS sequence"/>
</dbReference>
<dbReference type="SUPFAM" id="SSF53335">
    <property type="entry name" value="S-adenosyl-L-methionine-dependent methyltransferases"/>
    <property type="match status" value="1"/>
</dbReference>
<evidence type="ECO:0000259" key="6">
    <source>
        <dbReference type="PROSITE" id="PS50123"/>
    </source>
</evidence>
<dbReference type="EC" id="2.1.1.80" evidence="5"/>
<feature type="domain" description="CheR-type methyltransferase" evidence="6">
    <location>
        <begin position="1"/>
        <end position="268"/>
    </location>
</feature>
<dbReference type="InterPro" id="IPR026024">
    <property type="entry name" value="Chemotaxis_MeTrfase_CheR"/>
</dbReference>
<evidence type="ECO:0000313" key="7">
    <source>
        <dbReference type="EMBL" id="MFC2971181.1"/>
    </source>
</evidence>
<comment type="function">
    <text evidence="5">Methylation of the membrane-bound methyl-accepting chemotaxis proteins (MCP) to form gamma-glutamyl methyl ester residues in MCP.</text>
</comment>
<keyword evidence="4 5" id="KW-0949">S-adenosyl-L-methionine</keyword>
<proteinExistence type="predicted"/>
<dbReference type="Gene3D" id="1.10.155.10">
    <property type="entry name" value="Chemotaxis receptor methyltransferase CheR, N-terminal domain"/>
    <property type="match status" value="1"/>
</dbReference>
<evidence type="ECO:0000256" key="5">
    <source>
        <dbReference type="PIRNR" id="PIRNR000410"/>
    </source>
</evidence>
<sequence>MLAQSLTEKEFAQFQRMLCEVAGIHLAPAKKLMLAGRLGRRVRDLGLASFGDYFQLLQQRQEERQLAVDLLTTNETYFFREPKHFEFLQEQILPGHPRGRPFRVWSAACSSGEEPYSLAMLLDDRLGDAGWEVLASDISTQVLDKARRGLYGVNRIELMPGEYLRRYCLRGIGAQEGLLLLQQSLRSRVQFRQINLNAALPGGLGNFDLILLRNVMIYFQQETRRQVVQRIVQQLRPGGYLFVGHSESLNGIAAGLQPVRPSVYRRAA</sequence>
<dbReference type="InterPro" id="IPR036804">
    <property type="entry name" value="CheR_N_sf"/>
</dbReference>
<dbReference type="SUPFAM" id="SSF47757">
    <property type="entry name" value="Chemotaxis receptor methyltransferase CheR, N-terminal domain"/>
    <property type="match status" value="1"/>
</dbReference>
<name>A0ABV7AQF9_9GAMM</name>
<reference evidence="8" key="1">
    <citation type="journal article" date="2019" name="Int. J. Syst. Evol. Microbiol.">
        <title>The Global Catalogue of Microorganisms (GCM) 10K type strain sequencing project: providing services to taxonomists for standard genome sequencing and annotation.</title>
        <authorList>
            <consortium name="The Broad Institute Genomics Platform"/>
            <consortium name="The Broad Institute Genome Sequencing Center for Infectious Disease"/>
            <person name="Wu L."/>
            <person name="Ma J."/>
        </authorList>
    </citation>
    <scope>NUCLEOTIDE SEQUENCE [LARGE SCALE GENOMIC DNA]</scope>
    <source>
        <strain evidence="8">KCTC 62195</strain>
    </source>
</reference>
<dbReference type="InterPro" id="IPR029063">
    <property type="entry name" value="SAM-dependent_MTases_sf"/>
</dbReference>
<keyword evidence="2 5" id="KW-0489">Methyltransferase</keyword>
<dbReference type="Pfam" id="PF03705">
    <property type="entry name" value="CheR_N"/>
    <property type="match status" value="1"/>
</dbReference>
<comment type="caution">
    <text evidence="7">The sequence shown here is derived from an EMBL/GenBank/DDBJ whole genome shotgun (WGS) entry which is preliminary data.</text>
</comment>
<dbReference type="PRINTS" id="PR00996">
    <property type="entry name" value="CHERMTFRASE"/>
</dbReference>
<dbReference type="PANTHER" id="PTHR24422:SF26">
    <property type="entry name" value="CHEMOTAXIS PROTEIN METHYLTRANSFERASE"/>
    <property type="match status" value="1"/>
</dbReference>
<dbReference type="CDD" id="cd02440">
    <property type="entry name" value="AdoMet_MTases"/>
    <property type="match status" value="1"/>
</dbReference>
<dbReference type="PIRSF" id="PIRSF000410">
    <property type="entry name" value="CheR"/>
    <property type="match status" value="1"/>
</dbReference>
<dbReference type="PANTHER" id="PTHR24422">
    <property type="entry name" value="CHEMOTAXIS PROTEIN METHYLTRANSFERASE"/>
    <property type="match status" value="1"/>
</dbReference>
<comment type="catalytic activity">
    <reaction evidence="1 5">
        <text>L-glutamyl-[protein] + S-adenosyl-L-methionine = [protein]-L-glutamate 5-O-methyl ester + S-adenosyl-L-homocysteine</text>
        <dbReference type="Rhea" id="RHEA:24452"/>
        <dbReference type="Rhea" id="RHEA-COMP:10208"/>
        <dbReference type="Rhea" id="RHEA-COMP:10311"/>
        <dbReference type="ChEBI" id="CHEBI:29973"/>
        <dbReference type="ChEBI" id="CHEBI:57856"/>
        <dbReference type="ChEBI" id="CHEBI:59789"/>
        <dbReference type="ChEBI" id="CHEBI:82795"/>
        <dbReference type="EC" id="2.1.1.80"/>
    </reaction>
</comment>
<accession>A0ABV7AQF9</accession>
<gene>
    <name evidence="7" type="ORF">ACFOJE_02980</name>
</gene>
<dbReference type="InterPro" id="IPR022641">
    <property type="entry name" value="CheR_N"/>
</dbReference>
<evidence type="ECO:0000256" key="1">
    <source>
        <dbReference type="ARBA" id="ARBA00001541"/>
    </source>
</evidence>
<dbReference type="PROSITE" id="PS50123">
    <property type="entry name" value="CHER"/>
    <property type="match status" value="1"/>
</dbReference>
<keyword evidence="8" id="KW-1185">Reference proteome</keyword>
<dbReference type="EMBL" id="JBHRSJ010000004">
    <property type="protein sequence ID" value="MFC2971181.1"/>
    <property type="molecule type" value="Genomic_DNA"/>
</dbReference>
<evidence type="ECO:0000256" key="3">
    <source>
        <dbReference type="ARBA" id="ARBA00022679"/>
    </source>
</evidence>
<dbReference type="RefSeq" id="WP_377812761.1">
    <property type="nucleotide sequence ID" value="NZ_JBHRSJ010000004.1"/>
</dbReference>
<evidence type="ECO:0000256" key="4">
    <source>
        <dbReference type="ARBA" id="ARBA00022691"/>
    </source>
</evidence>
<dbReference type="InterPro" id="IPR000780">
    <property type="entry name" value="CheR_MeTrfase"/>
</dbReference>